<accession>A0A5S4YQE8</accession>
<organism evidence="1 2">
    <name type="scientific">Bradyrhizobium hipponense</name>
    <dbReference type="NCBI Taxonomy" id="2605638"/>
    <lineage>
        <taxon>Bacteria</taxon>
        <taxon>Pseudomonadati</taxon>
        <taxon>Pseudomonadota</taxon>
        <taxon>Alphaproteobacteria</taxon>
        <taxon>Hyphomicrobiales</taxon>
        <taxon>Nitrobacteraceae</taxon>
        <taxon>Bradyrhizobium</taxon>
    </lineage>
</organism>
<protein>
    <submittedName>
        <fullName evidence="1">Uncharacterized protein</fullName>
    </submittedName>
</protein>
<keyword evidence="2" id="KW-1185">Reference proteome</keyword>
<dbReference type="AlphaFoldDB" id="A0A5S4YQE8"/>
<dbReference type="RefSeq" id="WP_148740236.1">
    <property type="nucleotide sequence ID" value="NZ_VSTH01000050.1"/>
</dbReference>
<proteinExistence type="predicted"/>
<name>A0A5S4YQE8_9BRAD</name>
<evidence type="ECO:0000313" key="1">
    <source>
        <dbReference type="EMBL" id="TYO65595.1"/>
    </source>
</evidence>
<dbReference type="EMBL" id="VSTH01000050">
    <property type="protein sequence ID" value="TYO65595.1"/>
    <property type="molecule type" value="Genomic_DNA"/>
</dbReference>
<gene>
    <name evidence="1" type="ORF">FXV83_15275</name>
</gene>
<reference evidence="1 2" key="1">
    <citation type="submission" date="2019-08" db="EMBL/GenBank/DDBJ databases">
        <title>Bradyrhizobium hipponensis sp. nov., a rhizobium isolated from a Lupinus angustifolius root nodule in Tunisia.</title>
        <authorList>
            <person name="Off K."/>
            <person name="Rejili M."/>
            <person name="Mars M."/>
            <person name="Brachmann A."/>
            <person name="Marin M."/>
        </authorList>
    </citation>
    <scope>NUCLEOTIDE SEQUENCE [LARGE SCALE GENOMIC DNA]</scope>
    <source>
        <strain evidence="2">aSej3</strain>
    </source>
</reference>
<comment type="caution">
    <text evidence="1">The sequence shown here is derived from an EMBL/GenBank/DDBJ whole genome shotgun (WGS) entry which is preliminary data.</text>
</comment>
<evidence type="ECO:0000313" key="2">
    <source>
        <dbReference type="Proteomes" id="UP000324797"/>
    </source>
</evidence>
<dbReference type="Proteomes" id="UP000324797">
    <property type="component" value="Unassembled WGS sequence"/>
</dbReference>
<sequence>MDLAFALIAAHRAAEVALCEVVDTQGEAEVKYGIRSDEAWEARDRSGAICGELNAIAWKLANTPTTTLAGIAAVLRFANEVEDAGGDWPDTDTTGAEGWHYQHRATMAAALEAIARQEVQS</sequence>